<name>A0A804Q8Z1_MAIZE</name>
<proteinExistence type="predicted"/>
<dbReference type="Gramene" id="Zm00001eb312860_T001">
    <property type="protein sequence ID" value="Zm00001eb312860_P001"/>
    <property type="gene ID" value="Zm00001eb312860"/>
</dbReference>
<organism evidence="2 3">
    <name type="scientific">Zea mays</name>
    <name type="common">Maize</name>
    <dbReference type="NCBI Taxonomy" id="4577"/>
    <lineage>
        <taxon>Eukaryota</taxon>
        <taxon>Viridiplantae</taxon>
        <taxon>Streptophyta</taxon>
        <taxon>Embryophyta</taxon>
        <taxon>Tracheophyta</taxon>
        <taxon>Spermatophyta</taxon>
        <taxon>Magnoliopsida</taxon>
        <taxon>Liliopsida</taxon>
        <taxon>Poales</taxon>
        <taxon>Poaceae</taxon>
        <taxon>PACMAD clade</taxon>
        <taxon>Panicoideae</taxon>
        <taxon>Andropogonodae</taxon>
        <taxon>Andropogoneae</taxon>
        <taxon>Tripsacinae</taxon>
        <taxon>Zea</taxon>
    </lineage>
</organism>
<evidence type="ECO:0000313" key="3">
    <source>
        <dbReference type="Proteomes" id="UP000007305"/>
    </source>
</evidence>
<evidence type="ECO:0000256" key="1">
    <source>
        <dbReference type="SAM" id="MobiDB-lite"/>
    </source>
</evidence>
<feature type="region of interest" description="Disordered" evidence="1">
    <location>
        <begin position="27"/>
        <end position="113"/>
    </location>
</feature>
<dbReference type="InParanoid" id="A0A804Q8Z1"/>
<reference evidence="2" key="3">
    <citation type="submission" date="2021-05" db="UniProtKB">
        <authorList>
            <consortium name="EnsemblPlants"/>
        </authorList>
    </citation>
    <scope>IDENTIFICATION</scope>
    <source>
        <strain evidence="2">cv. B73</strain>
    </source>
</reference>
<keyword evidence="3" id="KW-1185">Reference proteome</keyword>
<sequence>MARGHPRQATAVRCIWVSSSVCDGAASANGEAASASGGSNNTARQEERQQLHVYSHFSVSSNRQLRHRRLRHPSGDSPRTCRLQQPPPSIDGFWPRHSGSSGAGHSPQGNQATNMWYSTSFLLN</sequence>
<evidence type="ECO:0000313" key="2">
    <source>
        <dbReference type="EnsemblPlants" id="Zm00001eb312860_P001"/>
    </source>
</evidence>
<reference evidence="2" key="2">
    <citation type="submission" date="2019-07" db="EMBL/GenBank/DDBJ databases">
        <authorList>
            <person name="Seetharam A."/>
            <person name="Woodhouse M."/>
            <person name="Cannon E."/>
        </authorList>
    </citation>
    <scope>NUCLEOTIDE SEQUENCE [LARGE SCALE GENOMIC DNA]</scope>
    <source>
        <strain evidence="2">cv. B73</strain>
    </source>
</reference>
<dbReference type="AlphaFoldDB" id="A0A804Q8Z1"/>
<accession>A0A804Q8Z1</accession>
<feature type="compositionally biased region" description="Low complexity" evidence="1">
    <location>
        <begin position="27"/>
        <end position="41"/>
    </location>
</feature>
<dbReference type="Proteomes" id="UP000007305">
    <property type="component" value="Chromosome 7"/>
</dbReference>
<dbReference type="EnsemblPlants" id="Zm00001eb312860_T001">
    <property type="protein sequence ID" value="Zm00001eb312860_P001"/>
    <property type="gene ID" value="Zm00001eb312860"/>
</dbReference>
<reference evidence="3" key="1">
    <citation type="submission" date="2015-12" db="EMBL/GenBank/DDBJ databases">
        <title>Update maize B73 reference genome by single molecule sequencing technologies.</title>
        <authorList>
            <consortium name="Maize Genome Sequencing Project"/>
            <person name="Ware D."/>
        </authorList>
    </citation>
    <scope>NUCLEOTIDE SEQUENCE [LARGE SCALE GENOMIC DNA]</scope>
    <source>
        <strain evidence="3">cv. B73</strain>
    </source>
</reference>
<protein>
    <submittedName>
        <fullName evidence="2">Uncharacterized protein</fullName>
    </submittedName>
</protein>